<name>K9EI76_9ACTO</name>
<dbReference type="PATRIC" id="fig|883066.3.peg.396"/>
<evidence type="ECO:0000313" key="3">
    <source>
        <dbReference type="Proteomes" id="UP000009888"/>
    </source>
</evidence>
<dbReference type="RefSeq" id="WP_007000596.1">
    <property type="nucleotide sequence ID" value="NZ_JH992955.1"/>
</dbReference>
<gene>
    <name evidence="2" type="ORF">HMPREF9233_00378</name>
</gene>
<dbReference type="Proteomes" id="UP000009888">
    <property type="component" value="Unassembled WGS sequence"/>
</dbReference>
<dbReference type="Pfam" id="PF10739">
    <property type="entry name" value="DUF2550"/>
    <property type="match status" value="1"/>
</dbReference>
<keyword evidence="1" id="KW-1133">Transmembrane helix</keyword>
<accession>K9EI76</accession>
<keyword evidence="1" id="KW-0812">Transmembrane</keyword>
<protein>
    <recommendedName>
        <fullName evidence="4">DUF2550 domain-containing protein</fullName>
    </recommendedName>
</protein>
<dbReference type="AlphaFoldDB" id="K9EI76"/>
<keyword evidence="3" id="KW-1185">Reference proteome</keyword>
<dbReference type="STRING" id="202789.GCA_001457435_01759"/>
<keyword evidence="1" id="KW-0472">Membrane</keyword>
<reference evidence="2 3" key="1">
    <citation type="submission" date="2012-09" db="EMBL/GenBank/DDBJ databases">
        <title>The Genome Sequence of Actinobaculum massiliae ACS-171-V-COL2.</title>
        <authorList>
            <consortium name="The Broad Institute Genome Sequencing Platform"/>
            <person name="Earl A."/>
            <person name="Ward D."/>
            <person name="Feldgarden M."/>
            <person name="Gevers D."/>
            <person name="Saerens B."/>
            <person name="Vaneechoutte M."/>
            <person name="Walker B."/>
            <person name="Young S.K."/>
            <person name="Zeng Q."/>
            <person name="Gargeya S."/>
            <person name="Fitzgerald M."/>
            <person name="Haas B."/>
            <person name="Abouelleil A."/>
            <person name="Alvarado L."/>
            <person name="Arachchi H.M."/>
            <person name="Berlin A."/>
            <person name="Chapman S.B."/>
            <person name="Goldberg J."/>
            <person name="Griggs A."/>
            <person name="Gujja S."/>
            <person name="Hansen M."/>
            <person name="Howarth C."/>
            <person name="Imamovic A."/>
            <person name="Larimer J."/>
            <person name="McCowen C."/>
            <person name="Montmayeur A."/>
            <person name="Murphy C."/>
            <person name="Neiman D."/>
            <person name="Pearson M."/>
            <person name="Priest M."/>
            <person name="Roberts A."/>
            <person name="Saif S."/>
            <person name="Shea T."/>
            <person name="Sisk P."/>
            <person name="Sykes S."/>
            <person name="Wortman J."/>
            <person name="Nusbaum C."/>
            <person name="Birren B."/>
        </authorList>
    </citation>
    <scope>NUCLEOTIDE SEQUENCE [LARGE SCALE GENOMIC DNA]</scope>
    <source>
        <strain evidence="3">ACS-171-V-Col2</strain>
    </source>
</reference>
<evidence type="ECO:0008006" key="4">
    <source>
        <dbReference type="Google" id="ProtNLM"/>
    </source>
</evidence>
<proteinExistence type="predicted"/>
<evidence type="ECO:0000256" key="1">
    <source>
        <dbReference type="SAM" id="Phobius"/>
    </source>
</evidence>
<feature type="transmembrane region" description="Helical" evidence="1">
    <location>
        <begin position="6"/>
        <end position="24"/>
    </location>
</feature>
<dbReference type="EMBL" id="AGWL01000002">
    <property type="protein sequence ID" value="EKU95591.1"/>
    <property type="molecule type" value="Genomic_DNA"/>
</dbReference>
<organism evidence="2 3">
    <name type="scientific">Actinobaculum massiliense ACS-171-V-Col2</name>
    <dbReference type="NCBI Taxonomy" id="883066"/>
    <lineage>
        <taxon>Bacteria</taxon>
        <taxon>Bacillati</taxon>
        <taxon>Actinomycetota</taxon>
        <taxon>Actinomycetes</taxon>
        <taxon>Actinomycetales</taxon>
        <taxon>Actinomycetaceae</taxon>
        <taxon>Actinobaculum</taxon>
    </lineage>
</organism>
<dbReference type="InterPro" id="IPR019675">
    <property type="entry name" value="DUF2550"/>
</dbReference>
<dbReference type="eggNOG" id="ENOG50331I5">
    <property type="taxonomic scope" value="Bacteria"/>
</dbReference>
<dbReference type="HOGENOM" id="CLU_122300_1_1_11"/>
<evidence type="ECO:0000313" key="2">
    <source>
        <dbReference type="EMBL" id="EKU95591.1"/>
    </source>
</evidence>
<comment type="caution">
    <text evidence="2">The sequence shown here is derived from an EMBL/GenBank/DDBJ whole genome shotgun (WGS) entry which is preliminary data.</text>
</comment>
<sequence length="133" mass="14899">MMTTLAWIVAAIALAFIVVLYFLLRVRRLLSAWGSSQCAVRGPMGWHTGVVFFREASLDWYAIRSLSHRPKISLPRAGFRSELQRRRETDPPTVVVTVEGNGKSHLLAMGEQAYNALVVWEDSAPPASSLRLF</sequence>